<evidence type="ECO:0000256" key="1">
    <source>
        <dbReference type="ARBA" id="ARBA00022499"/>
    </source>
</evidence>
<feature type="domain" description="Ubiquitin-like" evidence="2">
    <location>
        <begin position="1"/>
        <end position="72"/>
    </location>
</feature>
<dbReference type="GO" id="GO:0003729">
    <property type="term" value="F:mRNA binding"/>
    <property type="evidence" value="ECO:0007669"/>
    <property type="project" value="UniProtKB-ARBA"/>
</dbReference>
<dbReference type="Gene3D" id="3.10.20.90">
    <property type="entry name" value="Phosphatidylinositol 3-kinase Catalytic Subunit, Chain A, domain 1"/>
    <property type="match status" value="2"/>
</dbReference>
<dbReference type="SUPFAM" id="SSF54236">
    <property type="entry name" value="Ubiquitin-like"/>
    <property type="match status" value="2"/>
</dbReference>
<dbReference type="InParanoid" id="V4S9C8"/>
<dbReference type="PROSITE" id="PS50053">
    <property type="entry name" value="UBIQUITIN_2"/>
    <property type="match status" value="1"/>
</dbReference>
<gene>
    <name evidence="3" type="ORF">CICLE_v10006684mg</name>
</gene>
<dbReference type="Proteomes" id="UP000030687">
    <property type="component" value="Unassembled WGS sequence"/>
</dbReference>
<dbReference type="KEGG" id="cic:CICLE_v10006684mg"/>
<dbReference type="STRING" id="85681.V4S9C8"/>
<dbReference type="AlphaFoldDB" id="V4S9C8"/>
<proteinExistence type="predicted"/>
<dbReference type="PANTHER" id="PTHR10666">
    <property type="entry name" value="UBIQUITIN"/>
    <property type="match status" value="1"/>
</dbReference>
<protein>
    <recommendedName>
        <fullName evidence="2">Ubiquitin-like domain-containing protein</fullName>
    </recommendedName>
</protein>
<sequence>MPIVIDMESYLEANSSDVFHMIKSIIEKKAGIHSYDHLFYYNGNLISDTRSLDSLSISGKEATLQMIFEPNDGVKIVEDTTNLPNEDWDLFIGRIRLQNVKTISYYDINENEKLKMLPAMYQISLRTCIGETITLEVTQVDTISDVKENFFKETDVPVS</sequence>
<dbReference type="InterPro" id="IPR029071">
    <property type="entry name" value="Ubiquitin-like_domsf"/>
</dbReference>
<dbReference type="eggNOG" id="KOG0001">
    <property type="taxonomic scope" value="Eukaryota"/>
</dbReference>
<accession>V4S9C8</accession>
<dbReference type="InterPro" id="IPR050158">
    <property type="entry name" value="Ubiquitin_ubiquitin-like"/>
</dbReference>
<evidence type="ECO:0000313" key="3">
    <source>
        <dbReference type="EMBL" id="ESR33516.1"/>
    </source>
</evidence>
<organism evidence="3 4">
    <name type="scientific">Citrus clementina</name>
    <name type="common">Clementine</name>
    <name type="synonym">Citrus deliciosa x Citrus sinensis</name>
    <dbReference type="NCBI Taxonomy" id="85681"/>
    <lineage>
        <taxon>Eukaryota</taxon>
        <taxon>Viridiplantae</taxon>
        <taxon>Streptophyta</taxon>
        <taxon>Embryophyta</taxon>
        <taxon>Tracheophyta</taxon>
        <taxon>Spermatophyta</taxon>
        <taxon>Magnoliopsida</taxon>
        <taxon>eudicotyledons</taxon>
        <taxon>Gunneridae</taxon>
        <taxon>Pentapetalae</taxon>
        <taxon>rosids</taxon>
        <taxon>malvids</taxon>
        <taxon>Sapindales</taxon>
        <taxon>Rutaceae</taxon>
        <taxon>Aurantioideae</taxon>
        <taxon>Citrus</taxon>
    </lineage>
</organism>
<dbReference type="Gramene" id="ESR33516">
    <property type="protein sequence ID" value="ESR33516"/>
    <property type="gene ID" value="CICLE_v10006684mg"/>
</dbReference>
<dbReference type="EMBL" id="KI537036">
    <property type="protein sequence ID" value="ESR33516.1"/>
    <property type="molecule type" value="Genomic_DNA"/>
</dbReference>
<name>V4S9C8_CITCL</name>
<reference evidence="3 4" key="1">
    <citation type="submission" date="2013-10" db="EMBL/GenBank/DDBJ databases">
        <authorList>
            <consortium name="International Citrus Genome Consortium"/>
            <person name="Jenkins J."/>
            <person name="Schmutz J."/>
            <person name="Prochnik S."/>
            <person name="Rokhsar D."/>
            <person name="Gmitter F."/>
            <person name="Ollitrault P."/>
            <person name="Machado M."/>
            <person name="Talon M."/>
            <person name="Wincker P."/>
            <person name="Jaillon O."/>
            <person name="Morgante M."/>
        </authorList>
    </citation>
    <scope>NUCLEOTIDE SEQUENCE</scope>
    <source>
        <strain evidence="4">cv. Clemenules</strain>
    </source>
</reference>
<evidence type="ECO:0000313" key="4">
    <source>
        <dbReference type="Proteomes" id="UP000030687"/>
    </source>
</evidence>
<keyword evidence="4" id="KW-1185">Reference proteome</keyword>
<keyword evidence="1" id="KW-1017">Isopeptide bond</keyword>
<dbReference type="InterPro" id="IPR000626">
    <property type="entry name" value="Ubiquitin-like_dom"/>
</dbReference>
<evidence type="ECO:0000259" key="2">
    <source>
        <dbReference type="PROSITE" id="PS50053"/>
    </source>
</evidence>